<dbReference type="InterPro" id="IPR036322">
    <property type="entry name" value="WD40_repeat_dom_sf"/>
</dbReference>
<keyword evidence="1" id="KW-0732">Signal</keyword>
<reference evidence="3 4" key="1">
    <citation type="journal article" date="2016" name="Nat. Commun.">
        <title>Thousands of microbial genomes shed light on interconnected biogeochemical processes in an aquifer system.</title>
        <authorList>
            <person name="Anantharaman K."/>
            <person name="Brown C.T."/>
            <person name="Hug L.A."/>
            <person name="Sharon I."/>
            <person name="Castelle C.J."/>
            <person name="Probst A.J."/>
            <person name="Thomas B.C."/>
            <person name="Singh A."/>
            <person name="Wilkins M.J."/>
            <person name="Karaoz U."/>
            <person name="Brodie E.L."/>
            <person name="Williams K.H."/>
            <person name="Hubbard S.S."/>
            <person name="Banfield J.F."/>
        </authorList>
    </citation>
    <scope>NUCLEOTIDE SEQUENCE [LARGE SCALE GENOMIC DNA]</scope>
</reference>
<feature type="signal peptide" evidence="1">
    <location>
        <begin position="1"/>
        <end position="21"/>
    </location>
</feature>
<organism evidence="3 4">
    <name type="scientific">Candidatus Edwardsbacteria bacterium GWF2_54_11</name>
    <dbReference type="NCBI Taxonomy" id="1817851"/>
    <lineage>
        <taxon>Bacteria</taxon>
        <taxon>Candidatus Edwardsiibacteriota</taxon>
    </lineage>
</organism>
<evidence type="ECO:0000259" key="2">
    <source>
        <dbReference type="Pfam" id="PF18962"/>
    </source>
</evidence>
<evidence type="ECO:0000313" key="3">
    <source>
        <dbReference type="EMBL" id="OGF12011.1"/>
    </source>
</evidence>
<dbReference type="Gene3D" id="2.60.40.4070">
    <property type="match status" value="1"/>
</dbReference>
<dbReference type="SUPFAM" id="SSF63825">
    <property type="entry name" value="YWTD domain"/>
    <property type="match status" value="1"/>
</dbReference>
<name>A0A1F5RD86_9BACT</name>
<dbReference type="InterPro" id="IPR026444">
    <property type="entry name" value="Secre_tail"/>
</dbReference>
<dbReference type="NCBIfam" id="TIGR04183">
    <property type="entry name" value="Por_Secre_tail"/>
    <property type="match status" value="1"/>
</dbReference>
<dbReference type="Proteomes" id="UP000177230">
    <property type="component" value="Unassembled WGS sequence"/>
</dbReference>
<evidence type="ECO:0000256" key="1">
    <source>
        <dbReference type="SAM" id="SignalP"/>
    </source>
</evidence>
<gene>
    <name evidence="3" type="ORF">A2024_03215</name>
</gene>
<protein>
    <recommendedName>
        <fullName evidence="2">Secretion system C-terminal sorting domain-containing protein</fullName>
    </recommendedName>
</protein>
<dbReference type="Pfam" id="PF08309">
    <property type="entry name" value="LVIVD"/>
    <property type="match status" value="7"/>
</dbReference>
<feature type="chain" id="PRO_5009520693" description="Secretion system C-terminal sorting domain-containing protein" evidence="1">
    <location>
        <begin position="22"/>
        <end position="723"/>
    </location>
</feature>
<comment type="caution">
    <text evidence="3">The sequence shown here is derived from an EMBL/GenBank/DDBJ whole genome shotgun (WGS) entry which is preliminary data.</text>
</comment>
<proteinExistence type="predicted"/>
<dbReference type="EMBL" id="MFFM01000034">
    <property type="protein sequence ID" value="OGF12011.1"/>
    <property type="molecule type" value="Genomic_DNA"/>
</dbReference>
<sequence>MFKKIYLSFLLVASFSGLAYASADSLRMRTVSSWPYSINAATAAATINGHDYLLAGMGGGIFIFNIDSLDAPYKVSEAATQASYIKDIAVAGDYAYLAASDCGLWILDISDPLNPYVTGNVDLPGYAVQVRINNNHAFVASCFSGVRIANISDPYNPYEAGYLDNGDYFYGLDVNDTLLYTAGMTNGLKIYNISSPAMPVEIGYNDSTSDLRCVYYKGGYLYGGNTAETVIFDVSDPTNPVITGTGGYGAYRMAILDTIIYGTINSYFYSTINISDPSSPVLVETNPTDWFATFVTIFKNRLIVTTEKYFSLQDITDPVNPVETYRFDCPVIYGTGAVKDSFAYMPSDYIHIIKTTETQYLQEVSSVKSIASGFSSICIKDSLAYLPDFIYGLQVINIADPYNPIVLDSVYCAGFCNYVAITDSFALLTQYNNIKVINVSDPSNIFVVDSFITNDIAYNICIDGSLAYLANSGYGLRIYDITNLPAITEIGYYDTPGTALYVAVQNGMAYVADGDSGMRIINVSESTTPVELGHFVIPNPEDMFYGANSLAVKDSLVYISYDTLGVRVVNVSDPANPTESGYYKKIPWSSYNFGCSANGLTLADNKVYVSYYQYGLQVFEYTSPSGVTNNKNESRISSFLLKEAYPNPARGKATISYQLPAKSTVSLNVYNVAGRLVQSVNMGTQLPGYYNIPLKTDKLSSGVYFYKLTAGSNSQTKKLVILK</sequence>
<evidence type="ECO:0000313" key="4">
    <source>
        <dbReference type="Proteomes" id="UP000177230"/>
    </source>
</evidence>
<feature type="domain" description="Secretion system C-terminal sorting" evidence="2">
    <location>
        <begin position="645"/>
        <end position="721"/>
    </location>
</feature>
<accession>A0A1F5RD86</accession>
<dbReference type="InterPro" id="IPR013211">
    <property type="entry name" value="LVIVD"/>
</dbReference>
<dbReference type="Pfam" id="PF18962">
    <property type="entry name" value="Por_Secre_tail"/>
    <property type="match status" value="1"/>
</dbReference>
<dbReference type="AlphaFoldDB" id="A0A1F5RD86"/>
<dbReference type="SUPFAM" id="SSF50978">
    <property type="entry name" value="WD40 repeat-like"/>
    <property type="match status" value="1"/>
</dbReference>